<protein>
    <recommendedName>
        <fullName evidence="3">Major tail protein</fullName>
    </recommendedName>
</protein>
<gene>
    <name evidence="1" type="ORF">OG563_26430</name>
</gene>
<dbReference type="EMBL" id="CP109441">
    <property type="protein sequence ID" value="WUV42784.1"/>
    <property type="molecule type" value="Genomic_DNA"/>
</dbReference>
<evidence type="ECO:0000313" key="1">
    <source>
        <dbReference type="EMBL" id="WUV42784.1"/>
    </source>
</evidence>
<organism evidence="1 2">
    <name type="scientific">Nocardia vinacea</name>
    <dbReference type="NCBI Taxonomy" id="96468"/>
    <lineage>
        <taxon>Bacteria</taxon>
        <taxon>Bacillati</taxon>
        <taxon>Actinomycetota</taxon>
        <taxon>Actinomycetes</taxon>
        <taxon>Mycobacteriales</taxon>
        <taxon>Nocardiaceae</taxon>
        <taxon>Nocardia</taxon>
    </lineage>
</organism>
<reference evidence="1" key="1">
    <citation type="submission" date="2022-10" db="EMBL/GenBank/DDBJ databases">
        <title>The complete genomes of actinobacterial strains from the NBC collection.</title>
        <authorList>
            <person name="Joergensen T.S."/>
            <person name="Alvarez Arevalo M."/>
            <person name="Sterndorff E.B."/>
            <person name="Faurdal D."/>
            <person name="Vuksanovic O."/>
            <person name="Mourched A.-S."/>
            <person name="Charusanti P."/>
            <person name="Shaw S."/>
            <person name="Blin K."/>
            <person name="Weber T."/>
        </authorList>
    </citation>
    <scope>NUCLEOTIDE SEQUENCE</scope>
    <source>
        <strain evidence="1">NBC_01482</strain>
    </source>
</reference>
<sequence>MADFAAIRDLKQSLIRKPLAGAVLLADMATALPVKFTDTTGALVDLKIAGFESLGHVSKEGAPTFTPETETSEVDSWGLLESARTDIISRNTSIAWTGQETHRKNLELYHGRDLSTVKFDSVSGETEFTDPTDPAVIYHRAVFLGVDGAGSDAIYVIKLCPKFTVTDVAEQTWSQENAIEYAITGRAKIDETAGYAVKTIFAGPGWKARALAAGFTASTP</sequence>
<dbReference type="Proteomes" id="UP001432062">
    <property type="component" value="Chromosome"/>
</dbReference>
<accession>A0ABZ1YLY9</accession>
<dbReference type="RefSeq" id="WP_329405402.1">
    <property type="nucleotide sequence ID" value="NZ_CP109441.1"/>
</dbReference>
<evidence type="ECO:0008006" key="3">
    <source>
        <dbReference type="Google" id="ProtNLM"/>
    </source>
</evidence>
<keyword evidence="2" id="KW-1185">Reference proteome</keyword>
<proteinExistence type="predicted"/>
<dbReference type="Pfam" id="PF25681">
    <property type="entry name" value="Phage_TTP_17"/>
    <property type="match status" value="1"/>
</dbReference>
<name>A0ABZ1YLY9_9NOCA</name>
<evidence type="ECO:0000313" key="2">
    <source>
        <dbReference type="Proteomes" id="UP001432062"/>
    </source>
</evidence>
<dbReference type="InterPro" id="IPR058154">
    <property type="entry name" value="Bxb1_TTP-like"/>
</dbReference>